<protein>
    <submittedName>
        <fullName evidence="1">Uncharacterized protein</fullName>
    </submittedName>
</protein>
<proteinExistence type="predicted"/>
<organism evidence="1">
    <name type="scientific">marine sediment metagenome</name>
    <dbReference type="NCBI Taxonomy" id="412755"/>
    <lineage>
        <taxon>unclassified sequences</taxon>
        <taxon>metagenomes</taxon>
        <taxon>ecological metagenomes</taxon>
    </lineage>
</organism>
<sequence length="65" mass="7599">FFNDASEFTSSQIDEIDQQCRKTDGYCYIPRTIIKKLGVKLKNKRFKSNKNFASDMRKFADKGLI</sequence>
<name>X1JRP9_9ZZZZ</name>
<dbReference type="AlphaFoldDB" id="X1JRP9"/>
<accession>X1JRP9</accession>
<reference evidence="1" key="1">
    <citation type="journal article" date="2014" name="Front. Microbiol.">
        <title>High frequency of phylogenetically diverse reductive dehalogenase-homologous genes in deep subseafloor sedimentary metagenomes.</title>
        <authorList>
            <person name="Kawai M."/>
            <person name="Futagami T."/>
            <person name="Toyoda A."/>
            <person name="Takaki Y."/>
            <person name="Nishi S."/>
            <person name="Hori S."/>
            <person name="Arai W."/>
            <person name="Tsubouchi T."/>
            <person name="Morono Y."/>
            <person name="Uchiyama I."/>
            <person name="Ito T."/>
            <person name="Fujiyama A."/>
            <person name="Inagaki F."/>
            <person name="Takami H."/>
        </authorList>
    </citation>
    <scope>NUCLEOTIDE SEQUENCE</scope>
    <source>
        <strain evidence="1">Expedition CK06-06</strain>
    </source>
</reference>
<feature type="non-terminal residue" evidence="1">
    <location>
        <position position="1"/>
    </location>
</feature>
<comment type="caution">
    <text evidence="1">The sequence shown here is derived from an EMBL/GenBank/DDBJ whole genome shotgun (WGS) entry which is preliminary data.</text>
</comment>
<gene>
    <name evidence="1" type="ORF">S03H2_70850</name>
</gene>
<dbReference type="EMBL" id="BARU01047215">
    <property type="protein sequence ID" value="GAH97426.1"/>
    <property type="molecule type" value="Genomic_DNA"/>
</dbReference>
<evidence type="ECO:0000313" key="1">
    <source>
        <dbReference type="EMBL" id="GAH97426.1"/>
    </source>
</evidence>